<dbReference type="Proteomes" id="UP000308600">
    <property type="component" value="Unassembled WGS sequence"/>
</dbReference>
<gene>
    <name evidence="1" type="ORF">BDN72DRAFT_834728</name>
</gene>
<evidence type="ECO:0000313" key="1">
    <source>
        <dbReference type="EMBL" id="TFK73331.1"/>
    </source>
</evidence>
<reference evidence="1 2" key="1">
    <citation type="journal article" date="2019" name="Nat. Ecol. Evol.">
        <title>Megaphylogeny resolves global patterns of mushroom evolution.</title>
        <authorList>
            <person name="Varga T."/>
            <person name="Krizsan K."/>
            <person name="Foldi C."/>
            <person name="Dima B."/>
            <person name="Sanchez-Garcia M."/>
            <person name="Sanchez-Ramirez S."/>
            <person name="Szollosi G.J."/>
            <person name="Szarkandi J.G."/>
            <person name="Papp V."/>
            <person name="Albert L."/>
            <person name="Andreopoulos W."/>
            <person name="Angelini C."/>
            <person name="Antonin V."/>
            <person name="Barry K.W."/>
            <person name="Bougher N.L."/>
            <person name="Buchanan P."/>
            <person name="Buyck B."/>
            <person name="Bense V."/>
            <person name="Catcheside P."/>
            <person name="Chovatia M."/>
            <person name="Cooper J."/>
            <person name="Damon W."/>
            <person name="Desjardin D."/>
            <person name="Finy P."/>
            <person name="Geml J."/>
            <person name="Haridas S."/>
            <person name="Hughes K."/>
            <person name="Justo A."/>
            <person name="Karasinski D."/>
            <person name="Kautmanova I."/>
            <person name="Kiss B."/>
            <person name="Kocsube S."/>
            <person name="Kotiranta H."/>
            <person name="LaButti K.M."/>
            <person name="Lechner B.E."/>
            <person name="Liimatainen K."/>
            <person name="Lipzen A."/>
            <person name="Lukacs Z."/>
            <person name="Mihaltcheva S."/>
            <person name="Morgado L.N."/>
            <person name="Niskanen T."/>
            <person name="Noordeloos M.E."/>
            <person name="Ohm R.A."/>
            <person name="Ortiz-Santana B."/>
            <person name="Ovrebo C."/>
            <person name="Racz N."/>
            <person name="Riley R."/>
            <person name="Savchenko A."/>
            <person name="Shiryaev A."/>
            <person name="Soop K."/>
            <person name="Spirin V."/>
            <person name="Szebenyi C."/>
            <person name="Tomsovsky M."/>
            <person name="Tulloss R.E."/>
            <person name="Uehling J."/>
            <person name="Grigoriev I.V."/>
            <person name="Vagvolgyi C."/>
            <person name="Papp T."/>
            <person name="Martin F.M."/>
            <person name="Miettinen O."/>
            <person name="Hibbett D.S."/>
            <person name="Nagy L.G."/>
        </authorList>
    </citation>
    <scope>NUCLEOTIDE SEQUENCE [LARGE SCALE GENOMIC DNA]</scope>
    <source>
        <strain evidence="1 2">NL-1719</strain>
    </source>
</reference>
<organism evidence="1 2">
    <name type="scientific">Pluteus cervinus</name>
    <dbReference type="NCBI Taxonomy" id="181527"/>
    <lineage>
        <taxon>Eukaryota</taxon>
        <taxon>Fungi</taxon>
        <taxon>Dikarya</taxon>
        <taxon>Basidiomycota</taxon>
        <taxon>Agaricomycotina</taxon>
        <taxon>Agaricomycetes</taxon>
        <taxon>Agaricomycetidae</taxon>
        <taxon>Agaricales</taxon>
        <taxon>Pluteineae</taxon>
        <taxon>Pluteaceae</taxon>
        <taxon>Pluteus</taxon>
    </lineage>
</organism>
<name>A0ACD3B608_9AGAR</name>
<proteinExistence type="predicted"/>
<accession>A0ACD3B608</accession>
<keyword evidence="2" id="KW-1185">Reference proteome</keyword>
<dbReference type="EMBL" id="ML208276">
    <property type="protein sequence ID" value="TFK73331.1"/>
    <property type="molecule type" value="Genomic_DNA"/>
</dbReference>
<sequence>MDIRLALGWSSVFVAAGTAFYGYKFEFEEAKPVVWVGLILYIFLTTLQTLYSYLIEGNTVFVGRRKTFSKRIITERITISSTTEPAAPNKPPTYQISLNYLRSTSSGKSLLGKGKTRGSRAYNEFFDDLGNMDQERFEKWVGELVESAMEGKSS</sequence>
<evidence type="ECO:0000313" key="2">
    <source>
        <dbReference type="Proteomes" id="UP000308600"/>
    </source>
</evidence>
<protein>
    <submittedName>
        <fullName evidence="1">Uncharacterized protein</fullName>
    </submittedName>
</protein>